<accession>A0A9P0LIW1</accession>
<sequence>DEELDRSDEARDNLHSASVKKNVTIHAKLNQFPPQNVISLHPVSLVLHHRKRQQLLFALRKKGKFINSTPLRGEGIKPVRKGAEKTEYLPCIHCMGYYSAKNLWRHRKQCDANPEKGSSGKRSQALGQTLLLGNIKALIIDLRNQIKDLKADNTKNADSSFSMEDIISEISERERRRNNVIVFNVTEPDQKARSEQNESDKTVVVNLLREAVPDVRLTNIKVMRLGMFCGTKVRPIKRERAGGKRVRHDCKESRITGAALSSTD</sequence>
<gene>
    <name evidence="1" type="ORF">ACAOBT_LOCUS22002</name>
</gene>
<proteinExistence type="predicted"/>
<dbReference type="Proteomes" id="UP001152888">
    <property type="component" value="Unassembled WGS sequence"/>
</dbReference>
<dbReference type="EMBL" id="CAKOFQ010007193">
    <property type="protein sequence ID" value="CAH1994242.1"/>
    <property type="molecule type" value="Genomic_DNA"/>
</dbReference>
<name>A0A9P0LIW1_ACAOB</name>
<keyword evidence="2" id="KW-1185">Reference proteome</keyword>
<dbReference type="AlphaFoldDB" id="A0A9P0LIW1"/>
<feature type="non-terminal residue" evidence="1">
    <location>
        <position position="264"/>
    </location>
</feature>
<organism evidence="1 2">
    <name type="scientific">Acanthoscelides obtectus</name>
    <name type="common">Bean weevil</name>
    <name type="synonym">Bruchus obtectus</name>
    <dbReference type="NCBI Taxonomy" id="200917"/>
    <lineage>
        <taxon>Eukaryota</taxon>
        <taxon>Metazoa</taxon>
        <taxon>Ecdysozoa</taxon>
        <taxon>Arthropoda</taxon>
        <taxon>Hexapoda</taxon>
        <taxon>Insecta</taxon>
        <taxon>Pterygota</taxon>
        <taxon>Neoptera</taxon>
        <taxon>Endopterygota</taxon>
        <taxon>Coleoptera</taxon>
        <taxon>Polyphaga</taxon>
        <taxon>Cucujiformia</taxon>
        <taxon>Chrysomeloidea</taxon>
        <taxon>Chrysomelidae</taxon>
        <taxon>Bruchinae</taxon>
        <taxon>Bruchini</taxon>
        <taxon>Acanthoscelides</taxon>
    </lineage>
</organism>
<comment type="caution">
    <text evidence="1">The sequence shown here is derived from an EMBL/GenBank/DDBJ whole genome shotgun (WGS) entry which is preliminary data.</text>
</comment>
<protein>
    <submittedName>
        <fullName evidence="1">Uncharacterized protein</fullName>
    </submittedName>
</protein>
<evidence type="ECO:0000313" key="1">
    <source>
        <dbReference type="EMBL" id="CAH1994242.1"/>
    </source>
</evidence>
<reference evidence="1" key="1">
    <citation type="submission" date="2022-03" db="EMBL/GenBank/DDBJ databases">
        <authorList>
            <person name="Sayadi A."/>
        </authorList>
    </citation>
    <scope>NUCLEOTIDE SEQUENCE</scope>
</reference>
<dbReference type="OrthoDB" id="6738932at2759"/>
<evidence type="ECO:0000313" key="2">
    <source>
        <dbReference type="Proteomes" id="UP001152888"/>
    </source>
</evidence>